<feature type="site" description="Important for catalytic activity" evidence="9">
    <location>
        <position position="233"/>
    </location>
</feature>
<keyword evidence="5 9" id="KW-0546">Nucleotide metabolism</keyword>
<feature type="binding site" evidence="9">
    <location>
        <position position="300"/>
    </location>
    <ligand>
        <name>Zn(2+)</name>
        <dbReference type="ChEBI" id="CHEBI:29105"/>
        <note>catalytic</note>
    </ligand>
</feature>
<dbReference type="PANTHER" id="PTHR11409:SF43">
    <property type="entry name" value="ADENOSINE DEAMINASE"/>
    <property type="match status" value="1"/>
</dbReference>
<dbReference type="HAMAP" id="MF_00540">
    <property type="entry name" value="A_deaminase"/>
    <property type="match status" value="1"/>
</dbReference>
<name>A0ABT9NP86_9ACTN</name>
<evidence type="ECO:0000256" key="7">
    <source>
        <dbReference type="ARBA" id="ARBA00047989"/>
    </source>
</evidence>
<dbReference type="InterPro" id="IPR032466">
    <property type="entry name" value="Metal_Hydrolase"/>
</dbReference>
<dbReference type="NCBIfam" id="TIGR01430">
    <property type="entry name" value="aden_deam"/>
    <property type="match status" value="1"/>
</dbReference>
<dbReference type="InterPro" id="IPR028893">
    <property type="entry name" value="A_deaminase"/>
</dbReference>
<comment type="function">
    <text evidence="9">Catalyzes the hydrolytic deamination of adenosine and 2-deoxyadenosine.</text>
</comment>
<dbReference type="Proteomes" id="UP001240447">
    <property type="component" value="Unassembled WGS sequence"/>
</dbReference>
<evidence type="ECO:0000313" key="11">
    <source>
        <dbReference type="EMBL" id="MDP9822220.1"/>
    </source>
</evidence>
<dbReference type="PANTHER" id="PTHR11409">
    <property type="entry name" value="ADENOSINE DEAMINASE"/>
    <property type="match status" value="1"/>
</dbReference>
<keyword evidence="4 9" id="KW-0862">Zinc</keyword>
<feature type="binding site" evidence="9">
    <location>
        <position position="182"/>
    </location>
    <ligand>
        <name>substrate</name>
    </ligand>
</feature>
<evidence type="ECO:0000256" key="3">
    <source>
        <dbReference type="ARBA" id="ARBA00022801"/>
    </source>
</evidence>
<evidence type="ECO:0000256" key="8">
    <source>
        <dbReference type="ARBA" id="ARBA00049213"/>
    </source>
</evidence>
<comment type="catalytic activity">
    <reaction evidence="7">
        <text>adenosine + H2O + H(+) = inosine + NH4(+)</text>
        <dbReference type="Rhea" id="RHEA:24408"/>
        <dbReference type="ChEBI" id="CHEBI:15377"/>
        <dbReference type="ChEBI" id="CHEBI:15378"/>
        <dbReference type="ChEBI" id="CHEBI:16335"/>
        <dbReference type="ChEBI" id="CHEBI:17596"/>
        <dbReference type="ChEBI" id="CHEBI:28938"/>
        <dbReference type="EC" id="3.5.4.4"/>
    </reaction>
    <physiologicalReaction direction="left-to-right" evidence="7">
        <dbReference type="Rhea" id="RHEA:24409"/>
    </physiologicalReaction>
</comment>
<feature type="binding site" evidence="9">
    <location>
        <position position="23"/>
    </location>
    <ligand>
        <name>Zn(2+)</name>
        <dbReference type="ChEBI" id="CHEBI:29105"/>
        <note>catalytic</note>
    </ligand>
</feature>
<sequence>MARRSTLTEDVVRGLPKVLLHDHLDGGLRPETVAELAPDAGHTLPVDDPADLGRWFAEAADSGSLERYLETFQHTVAVMQSAENLTRVARECVEDLAADGVVYAEVRYAPEQHVDGGLTLDEVVDAVRLGFLEGEAVAREAGRTIVVRQLLTAMRHQARSREIAELAVAWRDRGVVGFDIAGAEAGYPPTRHLDAFEYLQRENAHFTIHAGEAFGLPSIWEALQWCGADRLGHGVRIVDDIEDGEEGVGLGRLAAYVRDKRIPLELCPTSNVQTGAVTSIAEHPIGMLAKLRFRVTVNTDNRLMSGTSMTKEMLALVEAFDWGPADLRWVTVNAMKSAFLPFDERLVIIEDVIKPAYAELDA</sequence>
<feature type="binding site" evidence="9">
    <location>
        <position position="23"/>
    </location>
    <ligand>
        <name>substrate</name>
    </ligand>
</feature>
<protein>
    <recommendedName>
        <fullName evidence="1 9">Adenosine deaminase</fullName>
        <ecNumber evidence="1 9">3.5.4.4</ecNumber>
    </recommendedName>
    <alternativeName>
        <fullName evidence="6 9">Adenosine aminohydrolase</fullName>
    </alternativeName>
</protein>
<keyword evidence="2 9" id="KW-0479">Metal-binding</keyword>
<evidence type="ECO:0000256" key="9">
    <source>
        <dbReference type="HAMAP-Rule" id="MF_00540"/>
    </source>
</evidence>
<feature type="domain" description="Adenosine deaminase" evidence="10">
    <location>
        <begin position="16"/>
        <end position="354"/>
    </location>
</feature>
<gene>
    <name evidence="9" type="primary">add</name>
    <name evidence="11" type="ORF">J2S59_002029</name>
</gene>
<evidence type="ECO:0000256" key="2">
    <source>
        <dbReference type="ARBA" id="ARBA00022723"/>
    </source>
</evidence>
<feature type="binding site" evidence="9">
    <location>
        <position position="21"/>
    </location>
    <ligand>
        <name>Zn(2+)</name>
        <dbReference type="ChEBI" id="CHEBI:29105"/>
        <note>catalytic</note>
    </ligand>
</feature>
<dbReference type="InterPro" id="IPR001365">
    <property type="entry name" value="A_deaminase_dom"/>
</dbReference>
<dbReference type="GO" id="GO:0016787">
    <property type="term" value="F:hydrolase activity"/>
    <property type="evidence" value="ECO:0007669"/>
    <property type="project" value="UniProtKB-KW"/>
</dbReference>
<organism evidence="11 12">
    <name type="scientific">Nocardioides massiliensis</name>
    <dbReference type="NCBI Taxonomy" id="1325935"/>
    <lineage>
        <taxon>Bacteria</taxon>
        <taxon>Bacillati</taxon>
        <taxon>Actinomycetota</taxon>
        <taxon>Actinomycetes</taxon>
        <taxon>Propionibacteriales</taxon>
        <taxon>Nocardioidaceae</taxon>
        <taxon>Nocardioides</taxon>
    </lineage>
</organism>
<feature type="binding site" evidence="9">
    <location>
        <position position="209"/>
    </location>
    <ligand>
        <name>Zn(2+)</name>
        <dbReference type="ChEBI" id="CHEBI:29105"/>
        <note>catalytic</note>
    </ligand>
</feature>
<evidence type="ECO:0000256" key="4">
    <source>
        <dbReference type="ARBA" id="ARBA00022833"/>
    </source>
</evidence>
<dbReference type="SUPFAM" id="SSF51556">
    <property type="entry name" value="Metallo-dependent hydrolases"/>
    <property type="match status" value="1"/>
</dbReference>
<comment type="caution">
    <text evidence="11">The sequence shown here is derived from an EMBL/GenBank/DDBJ whole genome shotgun (WGS) entry which is preliminary data.</text>
</comment>
<evidence type="ECO:0000259" key="10">
    <source>
        <dbReference type="Pfam" id="PF00962"/>
    </source>
</evidence>
<comment type="cofactor">
    <cofactor evidence="9">
        <name>Zn(2+)</name>
        <dbReference type="ChEBI" id="CHEBI:29105"/>
    </cofactor>
    <text evidence="9">Binds 1 zinc ion per subunit.</text>
</comment>
<comment type="caution">
    <text evidence="9">Lacks conserved residue(s) required for the propagation of feature annotation.</text>
</comment>
<dbReference type="InterPro" id="IPR006330">
    <property type="entry name" value="Ado/ade_deaminase"/>
</dbReference>
<evidence type="ECO:0000256" key="5">
    <source>
        <dbReference type="ARBA" id="ARBA00023080"/>
    </source>
</evidence>
<evidence type="ECO:0000256" key="6">
    <source>
        <dbReference type="ARBA" id="ARBA00031852"/>
    </source>
</evidence>
<comment type="catalytic activity">
    <reaction evidence="8">
        <text>2'-deoxyadenosine + H2O + H(+) = 2'-deoxyinosine + NH4(+)</text>
        <dbReference type="Rhea" id="RHEA:28190"/>
        <dbReference type="ChEBI" id="CHEBI:15377"/>
        <dbReference type="ChEBI" id="CHEBI:15378"/>
        <dbReference type="ChEBI" id="CHEBI:17256"/>
        <dbReference type="ChEBI" id="CHEBI:28938"/>
        <dbReference type="ChEBI" id="CHEBI:28997"/>
        <dbReference type="EC" id="3.5.4.4"/>
    </reaction>
    <physiologicalReaction direction="left-to-right" evidence="8">
        <dbReference type="Rhea" id="RHEA:28191"/>
    </physiologicalReaction>
</comment>
<dbReference type="Pfam" id="PF00962">
    <property type="entry name" value="A_deaminase"/>
    <property type="match status" value="1"/>
</dbReference>
<accession>A0ABT9NP86</accession>
<reference evidence="11 12" key="1">
    <citation type="submission" date="2023-07" db="EMBL/GenBank/DDBJ databases">
        <title>Sequencing the genomes of 1000 actinobacteria strains.</title>
        <authorList>
            <person name="Klenk H.-P."/>
        </authorList>
    </citation>
    <scope>NUCLEOTIDE SEQUENCE [LARGE SCALE GENOMIC DNA]</scope>
    <source>
        <strain evidence="11 12">GD13</strain>
    </source>
</reference>
<evidence type="ECO:0000256" key="1">
    <source>
        <dbReference type="ARBA" id="ARBA00012784"/>
    </source>
</evidence>
<evidence type="ECO:0000313" key="12">
    <source>
        <dbReference type="Proteomes" id="UP001240447"/>
    </source>
</evidence>
<proteinExistence type="inferred from homology"/>
<dbReference type="NCBIfam" id="NF006847">
    <property type="entry name" value="PRK09358.1-2"/>
    <property type="match status" value="1"/>
</dbReference>
<keyword evidence="12" id="KW-1185">Reference proteome</keyword>
<feature type="active site" description="Proton donor" evidence="9">
    <location>
        <position position="212"/>
    </location>
</feature>
<dbReference type="RefSeq" id="WP_068121451.1">
    <property type="nucleotide sequence ID" value="NZ_CCXJ01000371.1"/>
</dbReference>
<feature type="binding site" evidence="9">
    <location>
        <position position="25"/>
    </location>
    <ligand>
        <name>substrate</name>
    </ligand>
</feature>
<dbReference type="Gene3D" id="3.20.20.140">
    <property type="entry name" value="Metal-dependent hydrolases"/>
    <property type="match status" value="1"/>
</dbReference>
<dbReference type="EC" id="3.5.4.4" evidence="1 9"/>
<dbReference type="EMBL" id="JAUSQM010000001">
    <property type="protein sequence ID" value="MDP9822220.1"/>
    <property type="molecule type" value="Genomic_DNA"/>
</dbReference>
<keyword evidence="3 9" id="KW-0378">Hydrolase</keyword>
<comment type="similarity">
    <text evidence="9">Belongs to the metallo-dependent hydrolases superfamily. Adenosine and AMP deaminases family. Adenosine deaminase subfamily.</text>
</comment>